<reference evidence="10 11" key="1">
    <citation type="journal article" date="2019" name="Sci. Rep.">
        <title>Comparative genomics of chytrid fungi reveal insights into the obligate biotrophic and pathogenic lifestyle of Synchytrium endobioticum.</title>
        <authorList>
            <person name="van de Vossenberg B.T.L.H."/>
            <person name="Warris S."/>
            <person name="Nguyen H.D.T."/>
            <person name="van Gent-Pelzer M.P.E."/>
            <person name="Joly D.L."/>
            <person name="van de Geest H.C."/>
            <person name="Bonants P.J.M."/>
            <person name="Smith D.S."/>
            <person name="Levesque C.A."/>
            <person name="van der Lee T.A.J."/>
        </authorList>
    </citation>
    <scope>NUCLEOTIDE SEQUENCE [LARGE SCALE GENOMIC DNA]</scope>
    <source>
        <strain evidence="8 11">LEV6574</strain>
        <strain evidence="9 10">MB42</strain>
    </source>
</reference>
<evidence type="ECO:0000256" key="4">
    <source>
        <dbReference type="PROSITE-ProRule" id="PRU00176"/>
    </source>
</evidence>
<evidence type="ECO:0000313" key="9">
    <source>
        <dbReference type="EMBL" id="TPX48826.1"/>
    </source>
</evidence>
<dbReference type="Pfam" id="PF13847">
    <property type="entry name" value="Methyltransf_31"/>
    <property type="match status" value="1"/>
</dbReference>
<name>A0A507DBG4_9FUNG</name>
<evidence type="ECO:0000256" key="3">
    <source>
        <dbReference type="ARBA" id="ARBA00022691"/>
    </source>
</evidence>
<dbReference type="SUPFAM" id="SSF53335">
    <property type="entry name" value="S-adenosyl-L-methionine-dependent methyltransferases"/>
    <property type="match status" value="1"/>
</dbReference>
<dbReference type="InterPro" id="IPR010280">
    <property type="entry name" value="U5_MeTrfase_fam"/>
</dbReference>
<feature type="binding site" evidence="5">
    <location>
        <position position="576"/>
    </location>
    <ligand>
        <name>S-adenosyl-L-methionine</name>
        <dbReference type="ChEBI" id="CHEBI:59789"/>
    </ligand>
</feature>
<feature type="active site" description="Nucleophile" evidence="5">
    <location>
        <position position="604"/>
    </location>
</feature>
<dbReference type="InterPro" id="IPR029063">
    <property type="entry name" value="SAM-dependent_MTases_sf"/>
</dbReference>
<keyword evidence="1 5" id="KW-0489">Methyltransferase</keyword>
<dbReference type="Gene3D" id="3.30.70.330">
    <property type="match status" value="1"/>
</dbReference>
<evidence type="ECO:0000313" key="11">
    <source>
        <dbReference type="Proteomes" id="UP000320475"/>
    </source>
</evidence>
<comment type="caution">
    <text evidence="5">Lacks conserved residue(s) required for the propagation of feature annotation.</text>
</comment>
<dbReference type="InterPro" id="IPR012677">
    <property type="entry name" value="Nucleotide-bd_a/b_plait_sf"/>
</dbReference>
<evidence type="ECO:0000256" key="5">
    <source>
        <dbReference type="PROSITE-ProRule" id="PRU01024"/>
    </source>
</evidence>
<dbReference type="InterPro" id="IPR045850">
    <property type="entry name" value="TRM2_met"/>
</dbReference>
<evidence type="ECO:0000313" key="10">
    <source>
        <dbReference type="Proteomes" id="UP000317494"/>
    </source>
</evidence>
<dbReference type="GO" id="GO:0032259">
    <property type="term" value="P:methylation"/>
    <property type="evidence" value="ECO:0007669"/>
    <property type="project" value="UniProtKB-KW"/>
</dbReference>
<dbReference type="VEuPathDB" id="FungiDB:SeMB42_g02850"/>
<dbReference type="GO" id="GO:0008173">
    <property type="term" value="F:RNA methyltransferase activity"/>
    <property type="evidence" value="ECO:0007669"/>
    <property type="project" value="InterPro"/>
</dbReference>
<dbReference type="PROSITE" id="PS50102">
    <property type="entry name" value="RRM"/>
    <property type="match status" value="1"/>
</dbReference>
<dbReference type="PANTHER" id="PTHR45904:SF2">
    <property type="entry name" value="TRNA (URACIL-5-)-METHYLTRANSFERASE HOMOLOG A"/>
    <property type="match status" value="1"/>
</dbReference>
<dbReference type="PROSITE" id="PS51687">
    <property type="entry name" value="SAM_MT_RNA_M5U"/>
    <property type="match status" value="1"/>
</dbReference>
<dbReference type="Proteomes" id="UP000317494">
    <property type="component" value="Unassembled WGS sequence"/>
</dbReference>
<keyword evidence="2 5" id="KW-0808">Transferase</keyword>
<keyword evidence="3 5" id="KW-0949">S-adenosyl-L-methionine</keyword>
<feature type="region of interest" description="Disordered" evidence="6">
    <location>
        <begin position="1"/>
        <end position="20"/>
    </location>
</feature>
<evidence type="ECO:0000256" key="6">
    <source>
        <dbReference type="SAM" id="MobiDB-lite"/>
    </source>
</evidence>
<dbReference type="InterPro" id="IPR000504">
    <property type="entry name" value="RRM_dom"/>
</dbReference>
<sequence>MTKRSPSPIAEDDTSAAASKKARIINEDLEMADNVASAKANESPPCEPPNNTDNQPTSTIKLKKLQLYLQHLPKDINGVDIRKLCEDVSIKFTRFKKAPHWEFAFLDFNTPEERDHAIQRLDGHSYKGKSLKACMPVEKPPKEPNRNVQHSNSKKNPKKVKGRKNDDSFNNDNDDRTALEKLADQTTPLWRVSYDDQLKEKTKDMAQVFLDFKKQLLATVDLENGKSLPQDLSWIRQEDGSGGLPCSLLPIVPSPVIDGYRNKCEFSMGLSPDGEETVGFLLGLFKDGVVQVMGADHLKHVSDTAKKVASGMQKFIQESEFVVYDREAKKGFWRLMLVRTPRSGDVMVLVQYNSEGLDKDAVEQEKKRMKDWFETCAKNGEFPLTTVVLQDCNDVFHGLKDAYPTEVIIGNGEIHEEMLNLRFRISPFSFFQVNTPATELLYSTVREWCRLSEADTTLPESGATRDKPKRILLDLCCGTGTIGITMASQVDRVLGIEITASAVQDAEKNAMANGISNTIFIADKVENAIQNVIKKYCLPPTMASVKEDLGKANDPITLDGPSEACTTTIEVIAVLDPPRAGVHHKVISAVRECDLIDRVIFVACDAGKSIVNWIDLCKPSASGRKITRPFKLVRAQPFDLFPHTRHTELVLEFVRNQIMVEKG</sequence>
<gene>
    <name evidence="8" type="ORF">SeLEV6574_g06794</name>
    <name evidence="9" type="ORF">SeMB42_g02850</name>
</gene>
<comment type="similarity">
    <text evidence="5">Belongs to the class I-like SAM-binding methyltransferase superfamily. RNA M5U methyltransferase family.</text>
</comment>
<feature type="region of interest" description="Disordered" evidence="6">
    <location>
        <begin position="134"/>
        <end position="180"/>
    </location>
</feature>
<dbReference type="EMBL" id="QEAM01000414">
    <property type="protein sequence ID" value="TPX40093.1"/>
    <property type="molecule type" value="Genomic_DNA"/>
</dbReference>
<dbReference type="EMBL" id="QEAN01000093">
    <property type="protein sequence ID" value="TPX48826.1"/>
    <property type="molecule type" value="Genomic_DNA"/>
</dbReference>
<evidence type="ECO:0000256" key="1">
    <source>
        <dbReference type="ARBA" id="ARBA00022603"/>
    </source>
</evidence>
<comment type="caution">
    <text evidence="9">The sequence shown here is derived from an EMBL/GenBank/DDBJ whole genome shotgun (WGS) entry which is preliminary data.</text>
</comment>
<dbReference type="Pfam" id="PF00076">
    <property type="entry name" value="RRM_1"/>
    <property type="match status" value="1"/>
</dbReference>
<keyword evidence="4" id="KW-0694">RNA-binding</keyword>
<keyword evidence="10" id="KW-1185">Reference proteome</keyword>
<feature type="binding site" evidence="5">
    <location>
        <position position="432"/>
    </location>
    <ligand>
        <name>S-adenosyl-L-methionine</name>
        <dbReference type="ChEBI" id="CHEBI:59789"/>
    </ligand>
</feature>
<feature type="compositionally biased region" description="Basic and acidic residues" evidence="6">
    <location>
        <begin position="163"/>
        <end position="180"/>
    </location>
</feature>
<evidence type="ECO:0000259" key="7">
    <source>
        <dbReference type="PROSITE" id="PS50102"/>
    </source>
</evidence>
<dbReference type="SUPFAM" id="SSF54928">
    <property type="entry name" value="RNA-binding domain, RBD"/>
    <property type="match status" value="1"/>
</dbReference>
<dbReference type="PANTHER" id="PTHR45904">
    <property type="entry name" value="TRNA (URACIL-5-)-METHYLTRANSFERASE"/>
    <property type="match status" value="1"/>
</dbReference>
<feature type="region of interest" description="Disordered" evidence="6">
    <location>
        <begin position="35"/>
        <end position="57"/>
    </location>
</feature>
<organism evidence="9 10">
    <name type="scientific">Synchytrium endobioticum</name>
    <dbReference type="NCBI Taxonomy" id="286115"/>
    <lineage>
        <taxon>Eukaryota</taxon>
        <taxon>Fungi</taxon>
        <taxon>Fungi incertae sedis</taxon>
        <taxon>Chytridiomycota</taxon>
        <taxon>Chytridiomycota incertae sedis</taxon>
        <taxon>Chytridiomycetes</taxon>
        <taxon>Synchytriales</taxon>
        <taxon>Synchytriaceae</taxon>
        <taxon>Synchytrium</taxon>
    </lineage>
</organism>
<feature type="domain" description="RRM" evidence="7">
    <location>
        <begin position="65"/>
        <end position="138"/>
    </location>
</feature>
<feature type="binding site" evidence="5">
    <location>
        <position position="497"/>
    </location>
    <ligand>
        <name>S-adenosyl-L-methionine</name>
        <dbReference type="ChEBI" id="CHEBI:59789"/>
    </ligand>
</feature>
<proteinExistence type="inferred from homology"/>
<dbReference type="AlphaFoldDB" id="A0A507DBG4"/>
<dbReference type="Proteomes" id="UP000320475">
    <property type="component" value="Unassembled WGS sequence"/>
</dbReference>
<dbReference type="InterPro" id="IPR025714">
    <property type="entry name" value="Methyltranfer_dom"/>
</dbReference>
<dbReference type="STRING" id="286115.A0A507DBG4"/>
<evidence type="ECO:0000313" key="8">
    <source>
        <dbReference type="EMBL" id="TPX40093.1"/>
    </source>
</evidence>
<protein>
    <recommendedName>
        <fullName evidence="7">RRM domain-containing protein</fullName>
    </recommendedName>
</protein>
<dbReference type="InterPro" id="IPR030391">
    <property type="entry name" value="MeTrfase_TrmA_CS"/>
</dbReference>
<dbReference type="CDD" id="cd02440">
    <property type="entry name" value="AdoMet_MTases"/>
    <property type="match status" value="1"/>
</dbReference>
<dbReference type="InterPro" id="IPR035979">
    <property type="entry name" value="RBD_domain_sf"/>
</dbReference>
<dbReference type="GO" id="GO:0006396">
    <property type="term" value="P:RNA processing"/>
    <property type="evidence" value="ECO:0007669"/>
    <property type="project" value="InterPro"/>
</dbReference>
<dbReference type="OrthoDB" id="10250660at2759"/>
<dbReference type="GO" id="GO:0003723">
    <property type="term" value="F:RNA binding"/>
    <property type="evidence" value="ECO:0007669"/>
    <property type="project" value="UniProtKB-UniRule"/>
</dbReference>
<dbReference type="PROSITE" id="PS01231">
    <property type="entry name" value="TRMA_2"/>
    <property type="match status" value="1"/>
</dbReference>
<dbReference type="Gene3D" id="2.40.50.1070">
    <property type="match status" value="1"/>
</dbReference>
<accession>A0A507DBG4</accession>
<dbReference type="Gene3D" id="3.40.50.150">
    <property type="entry name" value="Vaccinia Virus protein VP39"/>
    <property type="match status" value="1"/>
</dbReference>
<feature type="compositionally biased region" description="Basic residues" evidence="6">
    <location>
        <begin position="152"/>
        <end position="162"/>
    </location>
</feature>
<evidence type="ECO:0000256" key="2">
    <source>
        <dbReference type="ARBA" id="ARBA00022679"/>
    </source>
</evidence>